<organism evidence="1 2">
    <name type="scientific">Bacteroides pyogenes F0041</name>
    <dbReference type="NCBI Taxonomy" id="1321819"/>
    <lineage>
        <taxon>Bacteria</taxon>
        <taxon>Pseudomonadati</taxon>
        <taxon>Bacteroidota</taxon>
        <taxon>Bacteroidia</taxon>
        <taxon>Bacteroidales</taxon>
        <taxon>Bacteroidaceae</taxon>
        <taxon>Bacteroides</taxon>
    </lineage>
</organism>
<evidence type="ECO:0000313" key="1">
    <source>
        <dbReference type="EMBL" id="ERI81076.1"/>
    </source>
</evidence>
<accession>U2DN02</accession>
<name>U2DN02_9BACE</name>
<dbReference type="HOGENOM" id="CLU_3076979_0_0_10"/>
<dbReference type="AlphaFoldDB" id="U2DN02"/>
<dbReference type="EMBL" id="AWSV01000175">
    <property type="protein sequence ID" value="ERI81076.1"/>
    <property type="molecule type" value="Genomic_DNA"/>
</dbReference>
<gene>
    <name evidence="1" type="ORF">HMPREF1981_03464</name>
</gene>
<comment type="caution">
    <text evidence="1">The sequence shown here is derived from an EMBL/GenBank/DDBJ whole genome shotgun (WGS) entry which is preliminary data.</text>
</comment>
<dbReference type="Proteomes" id="UP000016496">
    <property type="component" value="Unassembled WGS sequence"/>
</dbReference>
<reference evidence="1 2" key="1">
    <citation type="submission" date="2013-08" db="EMBL/GenBank/DDBJ databases">
        <authorList>
            <person name="Weinstock G."/>
            <person name="Sodergren E."/>
            <person name="Wylie T."/>
            <person name="Fulton L."/>
            <person name="Fulton R."/>
            <person name="Fronick C."/>
            <person name="O'Laughlin M."/>
            <person name="Godfrey J."/>
            <person name="Miner T."/>
            <person name="Herter B."/>
            <person name="Appelbaum E."/>
            <person name="Cordes M."/>
            <person name="Lek S."/>
            <person name="Wollam A."/>
            <person name="Pepin K.H."/>
            <person name="Palsikar V.B."/>
            <person name="Mitreva M."/>
            <person name="Wilson R.K."/>
        </authorList>
    </citation>
    <scope>NUCLEOTIDE SEQUENCE [LARGE SCALE GENOMIC DNA]</scope>
    <source>
        <strain evidence="1 2">F0041</strain>
    </source>
</reference>
<proteinExistence type="predicted"/>
<evidence type="ECO:0000313" key="2">
    <source>
        <dbReference type="Proteomes" id="UP000016496"/>
    </source>
</evidence>
<sequence>MILFVIIRYLIFRLAKVVFLCLQKKFRSIFFCLATEKHGFLITFVENLMSVQ</sequence>
<protein>
    <submittedName>
        <fullName evidence="1">Uncharacterized protein</fullName>
    </submittedName>
</protein>